<gene>
    <name evidence="2" type="ORF">K490DRAFT_32875</name>
</gene>
<dbReference type="Proteomes" id="UP000799776">
    <property type="component" value="Unassembled WGS sequence"/>
</dbReference>
<evidence type="ECO:0000259" key="1">
    <source>
        <dbReference type="Pfam" id="PF20411"/>
    </source>
</evidence>
<dbReference type="InterPro" id="IPR046520">
    <property type="entry name" value="DUF6697"/>
</dbReference>
<dbReference type="EMBL" id="ML978711">
    <property type="protein sequence ID" value="KAF2091875.1"/>
    <property type="molecule type" value="Genomic_DNA"/>
</dbReference>
<name>A0A9P4I362_9PEZI</name>
<keyword evidence="3" id="KW-1185">Reference proteome</keyword>
<proteinExistence type="predicted"/>
<accession>A0A9P4I362</accession>
<reference evidence="2" key="1">
    <citation type="journal article" date="2020" name="Stud. Mycol.">
        <title>101 Dothideomycetes genomes: a test case for predicting lifestyles and emergence of pathogens.</title>
        <authorList>
            <person name="Haridas S."/>
            <person name="Albert R."/>
            <person name="Binder M."/>
            <person name="Bloem J."/>
            <person name="Labutti K."/>
            <person name="Salamov A."/>
            <person name="Andreopoulos B."/>
            <person name="Baker S."/>
            <person name="Barry K."/>
            <person name="Bills G."/>
            <person name="Bluhm B."/>
            <person name="Cannon C."/>
            <person name="Castanera R."/>
            <person name="Culley D."/>
            <person name="Daum C."/>
            <person name="Ezra D."/>
            <person name="Gonzalez J."/>
            <person name="Henrissat B."/>
            <person name="Kuo A."/>
            <person name="Liang C."/>
            <person name="Lipzen A."/>
            <person name="Lutzoni F."/>
            <person name="Magnuson J."/>
            <person name="Mondo S."/>
            <person name="Nolan M."/>
            <person name="Ohm R."/>
            <person name="Pangilinan J."/>
            <person name="Park H.-J."/>
            <person name="Ramirez L."/>
            <person name="Alfaro M."/>
            <person name="Sun H."/>
            <person name="Tritt A."/>
            <person name="Yoshinaga Y."/>
            <person name="Zwiers L.-H."/>
            <person name="Turgeon B."/>
            <person name="Goodwin S."/>
            <person name="Spatafora J."/>
            <person name="Crous P."/>
            <person name="Grigoriev I."/>
        </authorList>
    </citation>
    <scope>NUCLEOTIDE SEQUENCE</scope>
    <source>
        <strain evidence="2">CBS 121410</strain>
    </source>
</reference>
<sequence>MPSVEDPGLKFVKANSSWQPLAIRRLPPLPAAELSVIPGKTTMKTFSWGFLQEFYGGKQWSPSFYYVPPSHGKVLLPSRSWYGIDAKYEPYMPHSPGAHGAKLTAFFNPDSPEDVHGDENGNSLHNVPLFISASNWATDLPEKQYVYFGMYSQLRFSDKLDYERMVESVPHEVKMYWAEQLSSPARPEWVTDQLKKHFFPKPEYQGHLPGPDVDSCVVRSDFAEYRRELQEWESDASMVAGSLSKEEILQAFEQEDANEPRGLRLWWEYLQCIGWDSGFYHMLLKAQGRYCKSVHL</sequence>
<protein>
    <recommendedName>
        <fullName evidence="1">DUF6697 domain-containing protein</fullName>
    </recommendedName>
</protein>
<evidence type="ECO:0000313" key="3">
    <source>
        <dbReference type="Proteomes" id="UP000799776"/>
    </source>
</evidence>
<organism evidence="2 3">
    <name type="scientific">Saccharata proteae CBS 121410</name>
    <dbReference type="NCBI Taxonomy" id="1314787"/>
    <lineage>
        <taxon>Eukaryota</taxon>
        <taxon>Fungi</taxon>
        <taxon>Dikarya</taxon>
        <taxon>Ascomycota</taxon>
        <taxon>Pezizomycotina</taxon>
        <taxon>Dothideomycetes</taxon>
        <taxon>Dothideomycetes incertae sedis</taxon>
        <taxon>Botryosphaeriales</taxon>
        <taxon>Saccharataceae</taxon>
        <taxon>Saccharata</taxon>
    </lineage>
</organism>
<dbReference type="OrthoDB" id="5427977at2759"/>
<dbReference type="Pfam" id="PF20411">
    <property type="entry name" value="DUF6697"/>
    <property type="match status" value="1"/>
</dbReference>
<dbReference type="AlphaFoldDB" id="A0A9P4I362"/>
<evidence type="ECO:0000313" key="2">
    <source>
        <dbReference type="EMBL" id="KAF2091875.1"/>
    </source>
</evidence>
<feature type="domain" description="DUF6697" evidence="1">
    <location>
        <begin position="45"/>
        <end position="285"/>
    </location>
</feature>
<comment type="caution">
    <text evidence="2">The sequence shown here is derived from an EMBL/GenBank/DDBJ whole genome shotgun (WGS) entry which is preliminary data.</text>
</comment>